<comment type="caution">
    <text evidence="8">The sequence shown here is derived from an EMBL/GenBank/DDBJ whole genome shotgun (WGS) entry which is preliminary data.</text>
</comment>
<dbReference type="HAMAP" id="MF_01208">
    <property type="entry name" value="PyrE"/>
    <property type="match status" value="1"/>
</dbReference>
<dbReference type="Pfam" id="PF00156">
    <property type="entry name" value="Pribosyltran"/>
    <property type="match status" value="1"/>
</dbReference>
<comment type="similarity">
    <text evidence="6">Belongs to the purine/pyrimidine phosphoribosyltransferase family. PyrE subfamily.</text>
</comment>
<dbReference type="PANTHER" id="PTHR19278">
    <property type="entry name" value="OROTATE PHOSPHORIBOSYLTRANSFERASE"/>
    <property type="match status" value="1"/>
</dbReference>
<feature type="binding site" evidence="6">
    <location>
        <position position="104"/>
    </location>
    <ligand>
        <name>5-phospho-alpha-D-ribose 1-diphosphate</name>
        <dbReference type="ChEBI" id="CHEBI:58017"/>
        <note>ligand shared between dimeric partners</note>
    </ligand>
</feature>
<keyword evidence="6" id="KW-0460">Magnesium</keyword>
<evidence type="ECO:0000256" key="3">
    <source>
        <dbReference type="ARBA" id="ARBA00022676"/>
    </source>
</evidence>
<sequence>MYNKSDIELKVAEFLLQIKAIKLQPNNPFTWASGWKSPIYCDNRITLSHPAVRTYIRQKLAQLIQEEYGAVDVIAGVATAGIPQGVLVAQELGLPFIYVRSKAKEHGTGSLIEGEIIEGQRVVVIEDLISTGKSSLQAVEALRAAGLSVAGLVAIFTYGFDQADQNFADAKCRYSTLSNYPTLISYAAEHGFIAQNEINLLNKWREAPAIWGKDIAIDAE</sequence>
<dbReference type="EMBL" id="JAZDQT010000001">
    <property type="protein sequence ID" value="MEE1943710.1"/>
    <property type="molecule type" value="Genomic_DNA"/>
</dbReference>
<reference evidence="8 9" key="1">
    <citation type="submission" date="2024-01" db="EMBL/GenBank/DDBJ databases">
        <title>Pedobacter sp. nov., isolated from fresh soil.</title>
        <authorList>
            <person name="Le N.T.T."/>
        </authorList>
    </citation>
    <scope>NUCLEOTIDE SEQUENCE [LARGE SCALE GENOMIC DNA]</scope>
    <source>
        <strain evidence="8 9">KR3-3</strain>
    </source>
</reference>
<gene>
    <name evidence="6 8" type="primary">pyrE</name>
    <name evidence="8" type="ORF">VRU48_01235</name>
</gene>
<evidence type="ECO:0000313" key="9">
    <source>
        <dbReference type="Proteomes" id="UP001336835"/>
    </source>
</evidence>
<dbReference type="CDD" id="cd06223">
    <property type="entry name" value="PRTases_typeI"/>
    <property type="match status" value="1"/>
</dbReference>
<dbReference type="InterPro" id="IPR004467">
    <property type="entry name" value="Or_phspho_trans_dom"/>
</dbReference>
<dbReference type="RefSeq" id="WP_330106114.1">
    <property type="nucleotide sequence ID" value="NZ_JAZDQT010000001.1"/>
</dbReference>
<dbReference type="EC" id="2.4.2.10" evidence="2 6"/>
<accession>A0ABU7I2M5</accession>
<name>A0ABU7I2M5_9SPHI</name>
<evidence type="ECO:0000256" key="4">
    <source>
        <dbReference type="ARBA" id="ARBA00022679"/>
    </source>
</evidence>
<feature type="binding site" evidence="6">
    <location>
        <position position="106"/>
    </location>
    <ligand>
        <name>5-phospho-alpha-D-ribose 1-diphosphate</name>
        <dbReference type="ChEBI" id="CHEBI:58017"/>
        <note>ligand shared between dimeric partners</note>
    </ligand>
</feature>
<comment type="pathway">
    <text evidence="1 6">Pyrimidine metabolism; UMP biosynthesis via de novo pathway; UMP from orotate: step 1/2.</text>
</comment>
<dbReference type="GO" id="GO:0004588">
    <property type="term" value="F:orotate phosphoribosyltransferase activity"/>
    <property type="evidence" value="ECO:0007669"/>
    <property type="project" value="UniProtKB-EC"/>
</dbReference>
<dbReference type="NCBIfam" id="TIGR00336">
    <property type="entry name" value="pyrE"/>
    <property type="match status" value="1"/>
</dbReference>
<evidence type="ECO:0000256" key="5">
    <source>
        <dbReference type="ARBA" id="ARBA00022975"/>
    </source>
</evidence>
<dbReference type="Proteomes" id="UP001336835">
    <property type="component" value="Unassembled WGS sequence"/>
</dbReference>
<keyword evidence="4 6" id="KW-0808">Transferase</keyword>
<comment type="function">
    <text evidence="6">Catalyzes the transfer of a ribosyl phosphate group from 5-phosphoribose 1-diphosphate to orotate, leading to the formation of orotidine monophosphate (OMP).</text>
</comment>
<feature type="binding site" evidence="6">
    <location>
        <position position="130"/>
    </location>
    <ligand>
        <name>orotate</name>
        <dbReference type="ChEBI" id="CHEBI:30839"/>
    </ligand>
</feature>
<feature type="binding site" evidence="6">
    <location>
        <position position="100"/>
    </location>
    <ligand>
        <name>5-phospho-alpha-D-ribose 1-diphosphate</name>
        <dbReference type="ChEBI" id="CHEBI:58017"/>
        <note>ligand shared between dimeric partners</note>
    </ligand>
</feature>
<comment type="cofactor">
    <cofactor evidence="6">
        <name>Mg(2+)</name>
        <dbReference type="ChEBI" id="CHEBI:18420"/>
    </cofactor>
</comment>
<keyword evidence="9" id="KW-1185">Reference proteome</keyword>
<dbReference type="Gene3D" id="3.40.50.2020">
    <property type="match status" value="1"/>
</dbReference>
<comment type="catalytic activity">
    <reaction evidence="6">
        <text>orotidine 5'-phosphate + diphosphate = orotate + 5-phospho-alpha-D-ribose 1-diphosphate</text>
        <dbReference type="Rhea" id="RHEA:10380"/>
        <dbReference type="ChEBI" id="CHEBI:30839"/>
        <dbReference type="ChEBI" id="CHEBI:33019"/>
        <dbReference type="ChEBI" id="CHEBI:57538"/>
        <dbReference type="ChEBI" id="CHEBI:58017"/>
        <dbReference type="EC" id="2.4.2.10"/>
    </reaction>
</comment>
<feature type="binding site" description="in other chain" evidence="6">
    <location>
        <begin position="126"/>
        <end position="134"/>
    </location>
    <ligand>
        <name>5-phospho-alpha-D-ribose 1-diphosphate</name>
        <dbReference type="ChEBI" id="CHEBI:58017"/>
        <note>ligand shared between dimeric partners</note>
    </ligand>
</feature>
<dbReference type="InterPro" id="IPR023031">
    <property type="entry name" value="OPRT"/>
</dbReference>
<feature type="domain" description="Phosphoribosyltransferase" evidence="7">
    <location>
        <begin position="49"/>
        <end position="172"/>
    </location>
</feature>
<evidence type="ECO:0000313" key="8">
    <source>
        <dbReference type="EMBL" id="MEE1943710.1"/>
    </source>
</evidence>
<evidence type="ECO:0000256" key="1">
    <source>
        <dbReference type="ARBA" id="ARBA00004889"/>
    </source>
</evidence>
<dbReference type="SUPFAM" id="SSF53271">
    <property type="entry name" value="PRTase-like"/>
    <property type="match status" value="1"/>
</dbReference>
<evidence type="ECO:0000256" key="6">
    <source>
        <dbReference type="HAMAP-Rule" id="MF_01208"/>
    </source>
</evidence>
<keyword evidence="5 6" id="KW-0665">Pyrimidine biosynthesis</keyword>
<keyword evidence="3 6" id="KW-0328">Glycosyltransferase</keyword>
<dbReference type="InterPro" id="IPR000836">
    <property type="entry name" value="PRTase_dom"/>
</dbReference>
<dbReference type="PANTHER" id="PTHR19278:SF9">
    <property type="entry name" value="URIDINE 5'-MONOPHOSPHATE SYNTHASE"/>
    <property type="match status" value="1"/>
</dbReference>
<dbReference type="InterPro" id="IPR029057">
    <property type="entry name" value="PRTase-like"/>
</dbReference>
<protein>
    <recommendedName>
        <fullName evidence="2 6">Orotate phosphoribosyltransferase</fullName>
        <shortName evidence="6">OPRT</shortName>
        <shortName evidence="6">OPRTase</shortName>
        <ecNumber evidence="2 6">2.4.2.10</ecNumber>
    </recommendedName>
</protein>
<comment type="caution">
    <text evidence="6">Lacks conserved residue(s) required for the propagation of feature annotation.</text>
</comment>
<comment type="subunit">
    <text evidence="6">Homodimer.</text>
</comment>
<proteinExistence type="inferred from homology"/>
<evidence type="ECO:0000256" key="2">
    <source>
        <dbReference type="ARBA" id="ARBA00011971"/>
    </source>
</evidence>
<evidence type="ECO:0000259" key="7">
    <source>
        <dbReference type="Pfam" id="PF00156"/>
    </source>
</evidence>
<organism evidence="8 9">
    <name type="scientific">Pedobacter albus</name>
    <dbReference type="NCBI Taxonomy" id="3113905"/>
    <lineage>
        <taxon>Bacteria</taxon>
        <taxon>Pseudomonadati</taxon>
        <taxon>Bacteroidota</taxon>
        <taxon>Sphingobacteriia</taxon>
        <taxon>Sphingobacteriales</taxon>
        <taxon>Sphingobacteriaceae</taxon>
        <taxon>Pedobacter</taxon>
    </lineage>
</organism>